<dbReference type="AlphaFoldDB" id="A0A6A5W0R1"/>
<organism evidence="2 3">
    <name type="scientific">Amniculicola lignicola CBS 123094</name>
    <dbReference type="NCBI Taxonomy" id="1392246"/>
    <lineage>
        <taxon>Eukaryota</taxon>
        <taxon>Fungi</taxon>
        <taxon>Dikarya</taxon>
        <taxon>Ascomycota</taxon>
        <taxon>Pezizomycotina</taxon>
        <taxon>Dothideomycetes</taxon>
        <taxon>Pleosporomycetidae</taxon>
        <taxon>Pleosporales</taxon>
        <taxon>Amniculicolaceae</taxon>
        <taxon>Amniculicola</taxon>
    </lineage>
</organism>
<accession>A0A6A5W0R1</accession>
<name>A0A6A5W0R1_9PLEO</name>
<evidence type="ECO:0000256" key="1">
    <source>
        <dbReference type="SAM" id="Phobius"/>
    </source>
</evidence>
<dbReference type="Proteomes" id="UP000799779">
    <property type="component" value="Unassembled WGS sequence"/>
</dbReference>
<keyword evidence="1" id="KW-0812">Transmembrane</keyword>
<keyword evidence="1" id="KW-1133">Transmembrane helix</keyword>
<keyword evidence="3" id="KW-1185">Reference proteome</keyword>
<evidence type="ECO:0000313" key="2">
    <source>
        <dbReference type="EMBL" id="KAF1995363.1"/>
    </source>
</evidence>
<feature type="transmembrane region" description="Helical" evidence="1">
    <location>
        <begin position="96"/>
        <end position="117"/>
    </location>
</feature>
<keyword evidence="1" id="KW-0472">Membrane</keyword>
<proteinExistence type="predicted"/>
<sequence length="160" mass="16919">MLGLATKTRSAAWANGRVAVTAILVKQSAVEVSDSEASYRKAFNLFVVAEDRTTERSGYGSGTEAASNAPSWVSLGVRSRLELGFVAQRPSDIRRWFASFVSCALLFAVFALARLGFCAGSSGATTSSPNSSVSLPAPNPRYSATARFRFLGHVFGGGSR</sequence>
<gene>
    <name evidence="2" type="ORF">P154DRAFT_346909</name>
</gene>
<evidence type="ECO:0000313" key="3">
    <source>
        <dbReference type="Proteomes" id="UP000799779"/>
    </source>
</evidence>
<protein>
    <submittedName>
        <fullName evidence="2">Uncharacterized protein</fullName>
    </submittedName>
</protein>
<reference evidence="2" key="1">
    <citation type="journal article" date="2020" name="Stud. Mycol.">
        <title>101 Dothideomycetes genomes: a test case for predicting lifestyles and emergence of pathogens.</title>
        <authorList>
            <person name="Haridas S."/>
            <person name="Albert R."/>
            <person name="Binder M."/>
            <person name="Bloem J."/>
            <person name="Labutti K."/>
            <person name="Salamov A."/>
            <person name="Andreopoulos B."/>
            <person name="Baker S."/>
            <person name="Barry K."/>
            <person name="Bills G."/>
            <person name="Bluhm B."/>
            <person name="Cannon C."/>
            <person name="Castanera R."/>
            <person name="Culley D."/>
            <person name="Daum C."/>
            <person name="Ezra D."/>
            <person name="Gonzalez J."/>
            <person name="Henrissat B."/>
            <person name="Kuo A."/>
            <person name="Liang C."/>
            <person name="Lipzen A."/>
            <person name="Lutzoni F."/>
            <person name="Magnuson J."/>
            <person name="Mondo S."/>
            <person name="Nolan M."/>
            <person name="Ohm R."/>
            <person name="Pangilinan J."/>
            <person name="Park H.-J."/>
            <person name="Ramirez L."/>
            <person name="Alfaro M."/>
            <person name="Sun H."/>
            <person name="Tritt A."/>
            <person name="Yoshinaga Y."/>
            <person name="Zwiers L.-H."/>
            <person name="Turgeon B."/>
            <person name="Goodwin S."/>
            <person name="Spatafora J."/>
            <person name="Crous P."/>
            <person name="Grigoriev I."/>
        </authorList>
    </citation>
    <scope>NUCLEOTIDE SEQUENCE</scope>
    <source>
        <strain evidence="2">CBS 123094</strain>
    </source>
</reference>
<dbReference type="EMBL" id="ML977640">
    <property type="protein sequence ID" value="KAF1995363.1"/>
    <property type="molecule type" value="Genomic_DNA"/>
</dbReference>